<dbReference type="InterPro" id="IPR020846">
    <property type="entry name" value="MFS_dom"/>
</dbReference>
<dbReference type="InterPro" id="IPR001958">
    <property type="entry name" value="Tet-R_TetA/multi-R_MdtG-like"/>
</dbReference>
<dbReference type="PROSITE" id="PS50850">
    <property type="entry name" value="MFS"/>
    <property type="match status" value="1"/>
</dbReference>
<dbReference type="Proteomes" id="UP001151133">
    <property type="component" value="Unassembled WGS sequence"/>
</dbReference>
<proteinExistence type="predicted"/>
<organism evidence="9 10">
    <name type="scientific">Flavobacterium frigoritolerans</name>
    <dbReference type="NCBI Taxonomy" id="2987686"/>
    <lineage>
        <taxon>Bacteria</taxon>
        <taxon>Pseudomonadati</taxon>
        <taxon>Bacteroidota</taxon>
        <taxon>Flavobacteriia</taxon>
        <taxon>Flavobacteriales</taxon>
        <taxon>Flavobacteriaceae</taxon>
        <taxon>Flavobacterium</taxon>
    </lineage>
</organism>
<keyword evidence="6 7" id="KW-0472">Membrane</keyword>
<dbReference type="GO" id="GO:0005886">
    <property type="term" value="C:plasma membrane"/>
    <property type="evidence" value="ECO:0007669"/>
    <property type="project" value="UniProtKB-SubCell"/>
</dbReference>
<feature type="transmembrane region" description="Helical" evidence="7">
    <location>
        <begin position="308"/>
        <end position="331"/>
    </location>
</feature>
<dbReference type="InterPro" id="IPR036259">
    <property type="entry name" value="MFS_trans_sf"/>
</dbReference>
<feature type="transmembrane region" description="Helical" evidence="7">
    <location>
        <begin position="75"/>
        <end position="96"/>
    </location>
</feature>
<feature type="transmembrane region" description="Helical" evidence="7">
    <location>
        <begin position="169"/>
        <end position="189"/>
    </location>
</feature>
<keyword evidence="10" id="KW-1185">Reference proteome</keyword>
<dbReference type="PRINTS" id="PR01035">
    <property type="entry name" value="TCRTETA"/>
</dbReference>
<dbReference type="InterPro" id="IPR050171">
    <property type="entry name" value="MFS_Transporters"/>
</dbReference>
<accession>A0A9X2ZLZ1</accession>
<gene>
    <name evidence="9" type="ORF">OIU80_13205</name>
</gene>
<evidence type="ECO:0000259" key="8">
    <source>
        <dbReference type="PROSITE" id="PS50850"/>
    </source>
</evidence>
<comment type="caution">
    <text evidence="9">The sequence shown here is derived from an EMBL/GenBank/DDBJ whole genome shotgun (WGS) entry which is preliminary data.</text>
</comment>
<evidence type="ECO:0000256" key="6">
    <source>
        <dbReference type="ARBA" id="ARBA00023136"/>
    </source>
</evidence>
<feature type="transmembrane region" description="Helical" evidence="7">
    <location>
        <begin position="102"/>
        <end position="119"/>
    </location>
</feature>
<reference evidence="9" key="1">
    <citation type="submission" date="2022-10" db="EMBL/GenBank/DDBJ databases">
        <title>Two novel species of Flavobacterium.</title>
        <authorList>
            <person name="Liu Q."/>
            <person name="Xin Y.-H."/>
        </authorList>
    </citation>
    <scope>NUCLEOTIDE SEQUENCE</scope>
    <source>
        <strain evidence="9">LS1R47</strain>
    </source>
</reference>
<evidence type="ECO:0000256" key="2">
    <source>
        <dbReference type="ARBA" id="ARBA00022448"/>
    </source>
</evidence>
<evidence type="ECO:0000256" key="4">
    <source>
        <dbReference type="ARBA" id="ARBA00022692"/>
    </source>
</evidence>
<feature type="domain" description="Major facilitator superfamily (MFS) profile" evidence="8">
    <location>
        <begin position="15"/>
        <end position="399"/>
    </location>
</feature>
<feature type="transmembrane region" description="Helical" evidence="7">
    <location>
        <begin position="252"/>
        <end position="270"/>
    </location>
</feature>
<dbReference type="Pfam" id="PF07690">
    <property type="entry name" value="MFS_1"/>
    <property type="match status" value="1"/>
</dbReference>
<evidence type="ECO:0000256" key="1">
    <source>
        <dbReference type="ARBA" id="ARBA00004651"/>
    </source>
</evidence>
<sequence>MLNRYLGNFKNFPREIWILALITLVNRIGAVVVPFLSKYFKDELHLSYSQIGWVMVCFGIGSLFGTFFSGKLSDIFGAYKVMVFSLFGSGVVLLSLQFVKTFELLCLTIFFLTAIADMYRPAMMVSLNDYVSNESRVRALSLLRMATNMGLVVGPVLGGLLIINSEYNTLFIVDGLTSIISVCFFVFFVKEKKLLYKLQMNAVGQDRFAPLKDFPFVMNWIIALITGYLYFQVFSIVPIYHKEAYQLSEFDSGMFLGFSGVIFILFELALVNFVQKNKITDLVAITIGLVLIGTSYLLLFLVHQPWVFWIFMLLMSFGNMLTFAFASGFVMNRSHKNLEGLFMSTFQMSYGFAHVFSSKTGLTIVQNYDYNTNWTFNYILAFATAFSTYLIFIVVKKEQKKVKEDIMVSFFKK</sequence>
<dbReference type="AlphaFoldDB" id="A0A9X2ZLZ1"/>
<keyword evidence="2" id="KW-0813">Transport</keyword>
<keyword evidence="5 7" id="KW-1133">Transmembrane helix</keyword>
<feature type="transmembrane region" description="Helical" evidence="7">
    <location>
        <begin position="217"/>
        <end position="240"/>
    </location>
</feature>
<dbReference type="SUPFAM" id="SSF103473">
    <property type="entry name" value="MFS general substrate transporter"/>
    <property type="match status" value="1"/>
</dbReference>
<dbReference type="PANTHER" id="PTHR23517">
    <property type="entry name" value="RESISTANCE PROTEIN MDTM, PUTATIVE-RELATED-RELATED"/>
    <property type="match status" value="1"/>
</dbReference>
<evidence type="ECO:0000256" key="7">
    <source>
        <dbReference type="SAM" id="Phobius"/>
    </source>
</evidence>
<comment type="subcellular location">
    <subcellularLocation>
        <location evidence="1">Cell membrane</location>
        <topology evidence="1">Multi-pass membrane protein</topology>
    </subcellularLocation>
</comment>
<feature type="transmembrane region" description="Helical" evidence="7">
    <location>
        <begin position="140"/>
        <end position="163"/>
    </location>
</feature>
<dbReference type="EMBL" id="JAOZEV010000010">
    <property type="protein sequence ID" value="MCV9933245.1"/>
    <property type="molecule type" value="Genomic_DNA"/>
</dbReference>
<feature type="transmembrane region" description="Helical" evidence="7">
    <location>
        <begin position="282"/>
        <end position="302"/>
    </location>
</feature>
<evidence type="ECO:0000313" key="9">
    <source>
        <dbReference type="EMBL" id="MCV9933245.1"/>
    </source>
</evidence>
<feature type="transmembrane region" description="Helical" evidence="7">
    <location>
        <begin position="16"/>
        <end position="36"/>
    </location>
</feature>
<feature type="transmembrane region" description="Helical" evidence="7">
    <location>
        <begin position="48"/>
        <end position="68"/>
    </location>
</feature>
<name>A0A9X2ZLZ1_9FLAO</name>
<evidence type="ECO:0000256" key="5">
    <source>
        <dbReference type="ARBA" id="ARBA00022989"/>
    </source>
</evidence>
<dbReference type="Gene3D" id="1.20.1250.20">
    <property type="entry name" value="MFS general substrate transporter like domains"/>
    <property type="match status" value="1"/>
</dbReference>
<evidence type="ECO:0000256" key="3">
    <source>
        <dbReference type="ARBA" id="ARBA00022475"/>
    </source>
</evidence>
<dbReference type="InterPro" id="IPR011701">
    <property type="entry name" value="MFS"/>
</dbReference>
<dbReference type="RefSeq" id="WP_264287477.1">
    <property type="nucleotide sequence ID" value="NZ_JAOZEV010000010.1"/>
</dbReference>
<keyword evidence="4 7" id="KW-0812">Transmembrane</keyword>
<dbReference type="GO" id="GO:0022857">
    <property type="term" value="F:transmembrane transporter activity"/>
    <property type="evidence" value="ECO:0007669"/>
    <property type="project" value="InterPro"/>
</dbReference>
<feature type="transmembrane region" description="Helical" evidence="7">
    <location>
        <begin position="376"/>
        <end position="395"/>
    </location>
</feature>
<keyword evidence="3" id="KW-1003">Cell membrane</keyword>
<protein>
    <submittedName>
        <fullName evidence="9">MFS transporter</fullName>
    </submittedName>
</protein>
<feature type="transmembrane region" description="Helical" evidence="7">
    <location>
        <begin position="338"/>
        <end position="356"/>
    </location>
</feature>
<evidence type="ECO:0000313" key="10">
    <source>
        <dbReference type="Proteomes" id="UP001151133"/>
    </source>
</evidence>